<dbReference type="EMBL" id="MXPU01000003">
    <property type="protein sequence ID" value="OWO95995.1"/>
    <property type="molecule type" value="Genomic_DNA"/>
</dbReference>
<dbReference type="RefSeq" id="WP_088391518.1">
    <property type="nucleotide sequence ID" value="NZ_MXPU01000003.1"/>
</dbReference>
<feature type="region of interest" description="Disordered" evidence="1">
    <location>
        <begin position="29"/>
        <end position="107"/>
    </location>
</feature>
<dbReference type="Proteomes" id="UP000197269">
    <property type="component" value="Unassembled WGS sequence"/>
</dbReference>
<organism evidence="3 4">
    <name type="scientific">Rhizobium esperanzae</name>
    <dbReference type="NCBI Taxonomy" id="1967781"/>
    <lineage>
        <taxon>Bacteria</taxon>
        <taxon>Pseudomonadati</taxon>
        <taxon>Pseudomonadota</taxon>
        <taxon>Alphaproteobacteria</taxon>
        <taxon>Hyphomicrobiales</taxon>
        <taxon>Rhizobiaceae</taxon>
        <taxon>Rhizobium/Agrobacterium group</taxon>
        <taxon>Rhizobium</taxon>
    </lineage>
</organism>
<evidence type="ECO:0000256" key="1">
    <source>
        <dbReference type="SAM" id="MobiDB-lite"/>
    </source>
</evidence>
<accession>A0A2D0AAS6</accession>
<feature type="signal peptide" evidence="2">
    <location>
        <begin position="1"/>
        <end position="30"/>
    </location>
</feature>
<evidence type="ECO:0000313" key="4">
    <source>
        <dbReference type="Proteomes" id="UP000197269"/>
    </source>
</evidence>
<evidence type="ECO:0008006" key="5">
    <source>
        <dbReference type="Google" id="ProtNLM"/>
    </source>
</evidence>
<evidence type="ECO:0000313" key="3">
    <source>
        <dbReference type="EMBL" id="OWO95995.1"/>
    </source>
</evidence>
<gene>
    <name evidence="3" type="ORF">B5E41_04860</name>
</gene>
<proteinExistence type="predicted"/>
<feature type="compositionally biased region" description="Basic and acidic residues" evidence="1">
    <location>
        <begin position="49"/>
        <end position="62"/>
    </location>
</feature>
<feature type="chain" id="PRO_5012767880" description="Secreted protein" evidence="2">
    <location>
        <begin position="31"/>
        <end position="107"/>
    </location>
</feature>
<sequence length="107" mass="11446">MPTTSRKFKRLLSALSLAVAILPLPLQANAQAPPDKCVAPSQPNQGRGSTDDHQDLSKKLDECNGELRPPPVGDTEMVEPAPDTGNSRIIRPGDMPPNTNPSNNSHD</sequence>
<reference evidence="3 4" key="1">
    <citation type="submission" date="2017-03" db="EMBL/GenBank/DDBJ databases">
        <title>Genome of strain Rhizobium sp. CNPSo 668.</title>
        <authorList>
            <person name="Ribeiro R."/>
        </authorList>
    </citation>
    <scope>NUCLEOTIDE SEQUENCE [LARGE SCALE GENOMIC DNA]</scope>
    <source>
        <strain evidence="3 4">CNPSo 668</strain>
    </source>
</reference>
<keyword evidence="2" id="KW-0732">Signal</keyword>
<protein>
    <recommendedName>
        <fullName evidence="5">Secreted protein</fullName>
    </recommendedName>
</protein>
<name>A0A2D0AAS6_9HYPH</name>
<comment type="caution">
    <text evidence="3">The sequence shown here is derived from an EMBL/GenBank/DDBJ whole genome shotgun (WGS) entry which is preliminary data.</text>
</comment>
<evidence type="ECO:0000256" key="2">
    <source>
        <dbReference type="SAM" id="SignalP"/>
    </source>
</evidence>
<dbReference type="AlphaFoldDB" id="A0A2D0AAS6"/>